<dbReference type="EMBL" id="CP041636">
    <property type="protein sequence ID" value="QDO96895.1"/>
    <property type="molecule type" value="Genomic_DNA"/>
</dbReference>
<protein>
    <recommendedName>
        <fullName evidence="3">DUF4123 domain-containing protein</fullName>
    </recommendedName>
</protein>
<gene>
    <name evidence="1" type="ORF">FNB15_06205</name>
</gene>
<proteinExistence type="predicted"/>
<organism evidence="1 2">
    <name type="scientific">Ferrovibrio terrae</name>
    <dbReference type="NCBI Taxonomy" id="2594003"/>
    <lineage>
        <taxon>Bacteria</taxon>
        <taxon>Pseudomonadati</taxon>
        <taxon>Pseudomonadota</taxon>
        <taxon>Alphaproteobacteria</taxon>
        <taxon>Rhodospirillales</taxon>
        <taxon>Rhodospirillaceae</taxon>
        <taxon>Ferrovibrio</taxon>
    </lineage>
</organism>
<dbReference type="Proteomes" id="UP000317496">
    <property type="component" value="Chromosome"/>
</dbReference>
<evidence type="ECO:0000313" key="2">
    <source>
        <dbReference type="Proteomes" id="UP000317496"/>
    </source>
</evidence>
<dbReference type="AlphaFoldDB" id="A0A516GZH6"/>
<evidence type="ECO:0000313" key="1">
    <source>
        <dbReference type="EMBL" id="QDO96895.1"/>
    </source>
</evidence>
<dbReference type="OrthoDB" id="7288595at2"/>
<dbReference type="RefSeq" id="WP_144067876.1">
    <property type="nucleotide sequence ID" value="NZ_CP041636.1"/>
</dbReference>
<sequence length="289" mass="33283">MNYLIDPQGHWWRWPSATLAERLGHTDPDFDLAAYAARNLGYVWLVIEDEVTLMQFRAGMVSQAIVNSLKPYLRKAVLSKPVALVFYATGWLEEVFVEPNGLLARLDELAPLREPRMRDQFIAHAHQPSEWLYHAHHHLSSLFELWRFEGGTYSDPVQRYLSSSGLIERTVFVEPRNNELFVNATGGGFTIYDNFQMQKVAGRRVSDQPDRAYGAWVENSYRTCLESGRPALDDVDAIIEEPDHDPRRRRYQRMILPWRQTDGSRMLTGSSLVNMQLAIPLSFDSKPQS</sequence>
<evidence type="ECO:0008006" key="3">
    <source>
        <dbReference type="Google" id="ProtNLM"/>
    </source>
</evidence>
<accession>A0A516GZH6</accession>
<keyword evidence="2" id="KW-1185">Reference proteome</keyword>
<dbReference type="KEGG" id="fer:FNB15_06205"/>
<reference evidence="1 2" key="1">
    <citation type="submission" date="2019-07" db="EMBL/GenBank/DDBJ databases">
        <title>Genome sequencing for Ferrovibrio sp. K5.</title>
        <authorList>
            <person name="Park S.-J."/>
        </authorList>
    </citation>
    <scope>NUCLEOTIDE SEQUENCE [LARGE SCALE GENOMIC DNA]</scope>
    <source>
        <strain evidence="1 2">K5</strain>
    </source>
</reference>
<name>A0A516GZH6_9PROT</name>